<reference evidence="1" key="1">
    <citation type="submission" date="2023-10" db="EMBL/GenBank/DDBJ databases">
        <title>Genome assembly of Pristionchus species.</title>
        <authorList>
            <person name="Yoshida K."/>
            <person name="Sommer R.J."/>
        </authorList>
    </citation>
    <scope>NUCLEOTIDE SEQUENCE</scope>
    <source>
        <strain evidence="1">RS0144</strain>
    </source>
</reference>
<evidence type="ECO:0000313" key="1">
    <source>
        <dbReference type="EMBL" id="GMS91980.1"/>
    </source>
</evidence>
<dbReference type="AlphaFoldDB" id="A0AAV5TFN5"/>
<organism evidence="1 2">
    <name type="scientific">Pristionchus entomophagus</name>
    <dbReference type="NCBI Taxonomy" id="358040"/>
    <lineage>
        <taxon>Eukaryota</taxon>
        <taxon>Metazoa</taxon>
        <taxon>Ecdysozoa</taxon>
        <taxon>Nematoda</taxon>
        <taxon>Chromadorea</taxon>
        <taxon>Rhabditida</taxon>
        <taxon>Rhabditina</taxon>
        <taxon>Diplogasteromorpha</taxon>
        <taxon>Diplogasteroidea</taxon>
        <taxon>Neodiplogasteridae</taxon>
        <taxon>Pristionchus</taxon>
    </lineage>
</organism>
<comment type="caution">
    <text evidence="1">The sequence shown here is derived from an EMBL/GenBank/DDBJ whole genome shotgun (WGS) entry which is preliminary data.</text>
</comment>
<evidence type="ECO:0000313" key="2">
    <source>
        <dbReference type="Proteomes" id="UP001432027"/>
    </source>
</evidence>
<sequence length="80" mass="9357">RELGKRVEVCVFPAERHEDHGCEGAKRHHDYSIRLFNPCCEFLFERFCVFALGSDSTNIYDLREGGTSKIVQLIRIHHHE</sequence>
<name>A0AAV5TFN5_9BILA</name>
<gene>
    <name evidence="1" type="ORF">PENTCL1PPCAC_14155</name>
</gene>
<feature type="non-terminal residue" evidence="1">
    <location>
        <position position="1"/>
    </location>
</feature>
<dbReference type="Proteomes" id="UP001432027">
    <property type="component" value="Unassembled WGS sequence"/>
</dbReference>
<feature type="non-terminal residue" evidence="1">
    <location>
        <position position="80"/>
    </location>
</feature>
<proteinExistence type="predicted"/>
<accession>A0AAV5TFN5</accession>
<keyword evidence="2" id="KW-1185">Reference proteome</keyword>
<protein>
    <submittedName>
        <fullName evidence="1">Uncharacterized protein</fullName>
    </submittedName>
</protein>
<dbReference type="EMBL" id="BTSX01000004">
    <property type="protein sequence ID" value="GMS91980.1"/>
    <property type="molecule type" value="Genomic_DNA"/>
</dbReference>